<dbReference type="GO" id="GO:0016829">
    <property type="term" value="F:lyase activity"/>
    <property type="evidence" value="ECO:0007669"/>
    <property type="project" value="UniProtKB-KW"/>
</dbReference>
<organism evidence="1 2">
    <name type="scientific">Gracilibacillus xinjiangensis</name>
    <dbReference type="NCBI Taxonomy" id="1193282"/>
    <lineage>
        <taxon>Bacteria</taxon>
        <taxon>Bacillati</taxon>
        <taxon>Bacillota</taxon>
        <taxon>Bacilli</taxon>
        <taxon>Bacillales</taxon>
        <taxon>Bacillaceae</taxon>
        <taxon>Gracilibacillus</taxon>
    </lineage>
</organism>
<comment type="caution">
    <text evidence="1">The sequence shown here is derived from an EMBL/GenBank/DDBJ whole genome shotgun (WGS) entry which is preliminary data.</text>
</comment>
<protein>
    <submittedName>
        <fullName evidence="1">Phosphonate C-P lyase system protein PhnH</fullName>
    </submittedName>
</protein>
<dbReference type="InterPro" id="IPR038058">
    <property type="entry name" value="PhnH-like_sp"/>
</dbReference>
<evidence type="ECO:0000313" key="1">
    <source>
        <dbReference type="EMBL" id="MFC4402251.1"/>
    </source>
</evidence>
<dbReference type="RefSeq" id="WP_390249654.1">
    <property type="nucleotide sequence ID" value="NZ_JBHSDT010000003.1"/>
</dbReference>
<sequence>MNYQKQKYSSKQWMFKRGEEFMQIDPIHDMQQVYRKLLQNMARPGSVASLQSITSRMDDAKGCCRTTWLIALTLLDAEVTFHVLGDPQGDLTRKIAAHTFSQFTTIEDADFIFVLEGTSETEIIHGVSKCKIGDLRDPQLSATWIIEKQLQQNPDQWLLTGPGIKGEISLPVFLTEKFLRAREARTIEHPLGVDFIFTTKNAELICIPRTTSIKRKGETAWAMSQ</sequence>
<gene>
    <name evidence="1" type="primary">phnH</name>
    <name evidence="1" type="ORF">ACFOY7_04075</name>
</gene>
<reference evidence="2" key="1">
    <citation type="journal article" date="2019" name="Int. J. Syst. Evol. Microbiol.">
        <title>The Global Catalogue of Microorganisms (GCM) 10K type strain sequencing project: providing services to taxonomists for standard genome sequencing and annotation.</title>
        <authorList>
            <consortium name="The Broad Institute Genomics Platform"/>
            <consortium name="The Broad Institute Genome Sequencing Center for Infectious Disease"/>
            <person name="Wu L."/>
            <person name="Ma J."/>
        </authorList>
    </citation>
    <scope>NUCLEOTIDE SEQUENCE [LARGE SCALE GENOMIC DNA]</scope>
    <source>
        <strain evidence="2">CCUG 37865</strain>
    </source>
</reference>
<dbReference type="PIRSF" id="PIRSF020680">
    <property type="entry name" value="PhnH"/>
    <property type="match status" value="1"/>
</dbReference>
<dbReference type="NCBIfam" id="TIGR03292">
    <property type="entry name" value="PhnH_redo"/>
    <property type="match status" value="1"/>
</dbReference>
<dbReference type="Gene3D" id="3.40.50.11310">
    <property type="entry name" value="Bacterial phosphonate metabolism protein PhnH"/>
    <property type="match status" value="1"/>
</dbReference>
<proteinExistence type="predicted"/>
<evidence type="ECO:0000313" key="2">
    <source>
        <dbReference type="Proteomes" id="UP001595882"/>
    </source>
</evidence>
<keyword evidence="1" id="KW-0456">Lyase</keyword>
<name>A0ABV8WV98_9BACI</name>
<keyword evidence="2" id="KW-1185">Reference proteome</keyword>
<dbReference type="SUPFAM" id="SSF159709">
    <property type="entry name" value="PhnH-like"/>
    <property type="match status" value="1"/>
</dbReference>
<dbReference type="InterPro" id="IPR008772">
    <property type="entry name" value="Phosphonate_metab_PhnH"/>
</dbReference>
<dbReference type="Pfam" id="PF05845">
    <property type="entry name" value="PhnH"/>
    <property type="match status" value="1"/>
</dbReference>
<accession>A0ABV8WV98</accession>
<dbReference type="EMBL" id="JBHSDT010000003">
    <property type="protein sequence ID" value="MFC4402251.1"/>
    <property type="molecule type" value="Genomic_DNA"/>
</dbReference>
<dbReference type="Proteomes" id="UP001595882">
    <property type="component" value="Unassembled WGS sequence"/>
</dbReference>